<dbReference type="AlphaFoldDB" id="A0A9N8PZI5"/>
<evidence type="ECO:0000313" key="2">
    <source>
        <dbReference type="Proteomes" id="UP001154114"/>
    </source>
</evidence>
<accession>A0A9N8PZI5</accession>
<evidence type="ECO:0000313" key="1">
    <source>
        <dbReference type="EMBL" id="CAD0198497.1"/>
    </source>
</evidence>
<organism evidence="1 2">
    <name type="scientific">Chrysodeixis includens</name>
    <name type="common">Soybean looper</name>
    <name type="synonym">Pseudoplusia includens</name>
    <dbReference type="NCBI Taxonomy" id="689277"/>
    <lineage>
        <taxon>Eukaryota</taxon>
        <taxon>Metazoa</taxon>
        <taxon>Ecdysozoa</taxon>
        <taxon>Arthropoda</taxon>
        <taxon>Hexapoda</taxon>
        <taxon>Insecta</taxon>
        <taxon>Pterygota</taxon>
        <taxon>Neoptera</taxon>
        <taxon>Endopterygota</taxon>
        <taxon>Lepidoptera</taxon>
        <taxon>Glossata</taxon>
        <taxon>Ditrysia</taxon>
        <taxon>Noctuoidea</taxon>
        <taxon>Noctuidae</taxon>
        <taxon>Plusiinae</taxon>
        <taxon>Chrysodeixis</taxon>
    </lineage>
</organism>
<gene>
    <name evidence="1" type="ORF">CINC_LOCUS12771</name>
</gene>
<dbReference type="Proteomes" id="UP001154114">
    <property type="component" value="Chromosome 8"/>
</dbReference>
<protein>
    <submittedName>
        <fullName evidence="1">Uncharacterized protein</fullName>
    </submittedName>
</protein>
<sequence>MFDFLTTLICESILTHLNDVQRKIFIILFVSPHHPSLHINTTDFDRGGAFYKTSNATPSFICNYTLGRILPVYYEYTYILSSKININKKNDLFKVNNKFKIIINDFVED</sequence>
<keyword evidence="2" id="KW-1185">Reference proteome</keyword>
<reference evidence="1" key="1">
    <citation type="submission" date="2021-12" db="EMBL/GenBank/DDBJ databases">
        <authorList>
            <person name="King R."/>
        </authorList>
    </citation>
    <scope>NUCLEOTIDE SEQUENCE</scope>
</reference>
<proteinExistence type="predicted"/>
<dbReference type="EMBL" id="LR824011">
    <property type="protein sequence ID" value="CAD0198497.1"/>
    <property type="molecule type" value="Genomic_DNA"/>
</dbReference>
<name>A0A9N8PZI5_CHRIL</name>